<dbReference type="Proteomes" id="UP000196402">
    <property type="component" value="Unassembled WGS sequence"/>
</dbReference>
<proteinExistence type="predicted"/>
<accession>A0A1G4E977</accession>
<sequence>MIATENGDTYFNYKDYADIKERFLSKLKNNDEYNQVFFERALRELKDISEHAILYRGVLIKLQKHLNQDGILWYDANHKGCKYINYELNKDFLEINSDLLNENTFKLFKEFEYKFRREKRRTDQICDLQYINENIFKKMNALYTVYDIFTSLYPKNIFNPICKNFSPFLHEFKDLLQRINYNESINFKKKLENFINEIKTYQLATDKACGNNSLHIPPLKPDLSVETVVLRPPNPAPSLQNLSTSSLGAQSVTVDERSLHTNGLELSEAQSSRGREPAKETMSPKGSLQSADTQDNLVTLRTTEEEPSTEVPQPIDLVSRNREQSTLKARDKPHEQYARNLLHIKGQYDAKLSSHQGILEFPNTENEISVDKGYLRRVTDAVSGFMEGVDPVPVVGVTGGMGALFLLFRYTPVGTFFRGRGRRPGIPTRFEGVYPGFMTDFQGDGFFPNNQYNIAYGAE</sequence>
<gene>
    <name evidence="2" type="ORF">PVT01_000051200</name>
</gene>
<organism evidence="2 3">
    <name type="scientific">Plasmodium vivax</name>
    <name type="common">malaria parasite P. vivax</name>
    <dbReference type="NCBI Taxonomy" id="5855"/>
    <lineage>
        <taxon>Eukaryota</taxon>
        <taxon>Sar</taxon>
        <taxon>Alveolata</taxon>
        <taxon>Apicomplexa</taxon>
        <taxon>Aconoidasida</taxon>
        <taxon>Haemosporida</taxon>
        <taxon>Plasmodiidae</taxon>
        <taxon>Plasmodium</taxon>
        <taxon>Plasmodium (Plasmodium)</taxon>
    </lineage>
</organism>
<dbReference type="EMBL" id="FLYH01000118">
    <property type="protein sequence ID" value="SCA59900.1"/>
    <property type="molecule type" value="Genomic_DNA"/>
</dbReference>
<feature type="region of interest" description="Disordered" evidence="1">
    <location>
        <begin position="231"/>
        <end position="294"/>
    </location>
</feature>
<protein>
    <submittedName>
        <fullName evidence="2">VIR protein</fullName>
    </submittedName>
</protein>
<evidence type="ECO:0000313" key="2">
    <source>
        <dbReference type="EMBL" id="SCA59900.1"/>
    </source>
</evidence>
<dbReference type="VEuPathDB" id="PlasmoDB:PVPAM_110061100"/>
<name>A0A1G4E977_PLAVI</name>
<dbReference type="VEuPathDB" id="PlasmoDB:PVW1_140086500"/>
<feature type="compositionally biased region" description="Polar residues" evidence="1">
    <location>
        <begin position="237"/>
        <end position="253"/>
    </location>
</feature>
<feature type="compositionally biased region" description="Polar residues" evidence="1">
    <location>
        <begin position="284"/>
        <end position="294"/>
    </location>
</feature>
<dbReference type="VEuPathDB" id="PlasmoDB:PVP01_0007410"/>
<evidence type="ECO:0000313" key="3">
    <source>
        <dbReference type="Proteomes" id="UP000196402"/>
    </source>
</evidence>
<reference evidence="2 3" key="1">
    <citation type="submission" date="2016-07" db="EMBL/GenBank/DDBJ databases">
        <authorList>
            <consortium name="Pathogen Informatics"/>
        </authorList>
    </citation>
    <scope>NUCLEOTIDE SEQUENCE [LARGE SCALE GENOMIC DNA]</scope>
</reference>
<dbReference type="VEuPathDB" id="PlasmoDB:PVX_073190"/>
<evidence type="ECO:0000256" key="1">
    <source>
        <dbReference type="SAM" id="MobiDB-lite"/>
    </source>
</evidence>
<dbReference type="AlphaFoldDB" id="A0A1G4E977"/>